<proteinExistence type="predicted"/>
<dbReference type="Proteomes" id="UP000335636">
    <property type="component" value="Unassembled WGS sequence"/>
</dbReference>
<dbReference type="EMBL" id="CABDUW010001429">
    <property type="protein sequence ID" value="VTJ81454.1"/>
    <property type="molecule type" value="Genomic_DNA"/>
</dbReference>
<gene>
    <name evidence="1" type="ORF">MONAX_5E011241</name>
</gene>
<protein>
    <submittedName>
        <fullName evidence="1">Uncharacterized protein</fullName>
    </submittedName>
</protein>
<accession>A0A5E4CHU9</accession>
<reference evidence="1" key="1">
    <citation type="submission" date="2019-04" db="EMBL/GenBank/DDBJ databases">
        <authorList>
            <person name="Alioto T."/>
            <person name="Alioto T."/>
        </authorList>
    </citation>
    <scope>NUCLEOTIDE SEQUENCE [LARGE SCALE GENOMIC DNA]</scope>
</reference>
<evidence type="ECO:0000313" key="2">
    <source>
        <dbReference type="Proteomes" id="UP000335636"/>
    </source>
</evidence>
<organism evidence="1 2">
    <name type="scientific">Marmota monax</name>
    <name type="common">Woodchuck</name>
    <dbReference type="NCBI Taxonomy" id="9995"/>
    <lineage>
        <taxon>Eukaryota</taxon>
        <taxon>Metazoa</taxon>
        <taxon>Chordata</taxon>
        <taxon>Craniata</taxon>
        <taxon>Vertebrata</taxon>
        <taxon>Euteleostomi</taxon>
        <taxon>Mammalia</taxon>
        <taxon>Eutheria</taxon>
        <taxon>Euarchontoglires</taxon>
        <taxon>Glires</taxon>
        <taxon>Rodentia</taxon>
        <taxon>Sciuromorpha</taxon>
        <taxon>Sciuridae</taxon>
        <taxon>Xerinae</taxon>
        <taxon>Marmotini</taxon>
        <taxon>Marmota</taxon>
    </lineage>
</organism>
<comment type="caution">
    <text evidence="1">The sequence shown here is derived from an EMBL/GenBank/DDBJ whole genome shotgun (WGS) entry which is preliminary data.</text>
</comment>
<dbReference type="AlphaFoldDB" id="A0A5E4CHU9"/>
<evidence type="ECO:0000313" key="1">
    <source>
        <dbReference type="EMBL" id="VTJ81454.1"/>
    </source>
</evidence>
<keyword evidence="2" id="KW-1185">Reference proteome</keyword>
<sequence length="51" mass="5722">RIHGVDIDFEDQPRSSRKCHSIMGTAMMCSLHDYDGGVPPLVQEDQPNPLQ</sequence>
<feature type="non-terminal residue" evidence="1">
    <location>
        <position position="51"/>
    </location>
</feature>
<name>A0A5E4CHU9_MARMO</name>
<feature type="non-terminal residue" evidence="1">
    <location>
        <position position="1"/>
    </location>
</feature>